<dbReference type="InterPro" id="IPR041902">
    <property type="entry name" value="CtsR_N_sf"/>
</dbReference>
<gene>
    <name evidence="10" type="primary">ctsR</name>
    <name evidence="10" type="ORF">PRECH8_21790</name>
</gene>
<feature type="domain" description="CtsR C-terminal dimerization" evidence="9">
    <location>
        <begin position="78"/>
        <end position="147"/>
    </location>
</feature>
<accession>A0A916QH36</accession>
<name>A0A916QH36_9BACL</name>
<evidence type="ECO:0000256" key="7">
    <source>
        <dbReference type="PIRNR" id="PIRNR010607"/>
    </source>
</evidence>
<dbReference type="EMBL" id="BMAQ01000029">
    <property type="protein sequence ID" value="GFR38883.1"/>
    <property type="molecule type" value="Genomic_DNA"/>
</dbReference>
<dbReference type="Proteomes" id="UP000654993">
    <property type="component" value="Unassembled WGS sequence"/>
</dbReference>
<protein>
    <recommendedName>
        <fullName evidence="2 7">Transcriptional regulator CtsR</fullName>
    </recommendedName>
</protein>
<dbReference type="GO" id="GO:0003677">
    <property type="term" value="F:DNA binding"/>
    <property type="evidence" value="ECO:0007669"/>
    <property type="project" value="UniProtKB-UniRule"/>
</dbReference>
<dbReference type="Gene3D" id="3.30.56.130">
    <property type="entry name" value="Transcriptional regulator CtsR, winged HTH domain"/>
    <property type="match status" value="1"/>
</dbReference>
<keyword evidence="3 7" id="KW-0678">Repressor</keyword>
<evidence type="ECO:0000256" key="3">
    <source>
        <dbReference type="ARBA" id="ARBA00022491"/>
    </source>
</evidence>
<evidence type="ECO:0000256" key="1">
    <source>
        <dbReference type="ARBA" id="ARBA00010189"/>
    </source>
</evidence>
<evidence type="ECO:0000313" key="11">
    <source>
        <dbReference type="Proteomes" id="UP000654993"/>
    </source>
</evidence>
<sequence length="154" mass="17695">MRNTTEIIEQYLKNVLLNSPDQVVEIGRNELAEKFQCVPSQINYVIQTRFTLEKGYLVESKRGGGGFIRIQRIQLPSHDKIMDYLMKNLSDSVDQDTAEGLIEQLEESKLITEREAKMLQAAVHRDNIGLRLPLRDEVRAKILKAMLIALLSKR</sequence>
<dbReference type="InterPro" id="IPR041473">
    <property type="entry name" value="CtsR_C"/>
</dbReference>
<dbReference type="PIRSF" id="PIRSF010607">
    <property type="entry name" value="Txn_repr_CtsR"/>
    <property type="match status" value="1"/>
</dbReference>
<feature type="domain" description="CtsR N-terminal HTH" evidence="8">
    <location>
        <begin position="4"/>
        <end position="74"/>
    </location>
</feature>
<comment type="similarity">
    <text evidence="1 7">Belongs to the CtsR family.</text>
</comment>
<evidence type="ECO:0000259" key="9">
    <source>
        <dbReference type="Pfam" id="PF17727"/>
    </source>
</evidence>
<dbReference type="AlphaFoldDB" id="A0A916QH36"/>
<keyword evidence="5 7" id="KW-0238">DNA-binding</keyword>
<reference evidence="10" key="1">
    <citation type="submission" date="2020-08" db="EMBL/GenBank/DDBJ databases">
        <authorList>
            <person name="Uke A."/>
            <person name="Chhe C."/>
            <person name="Baramee S."/>
            <person name="Kosugi A."/>
        </authorList>
    </citation>
    <scope>NUCLEOTIDE SEQUENCE</scope>
    <source>
        <strain evidence="10">DA-C8</strain>
    </source>
</reference>
<dbReference type="RefSeq" id="WP_200967100.1">
    <property type="nucleotide sequence ID" value="NZ_BMAQ01000029.1"/>
</dbReference>
<dbReference type="InterPro" id="IPR040465">
    <property type="entry name" value="CtsR_N"/>
</dbReference>
<dbReference type="Gene3D" id="1.10.1200.150">
    <property type="entry name" value="Transcriptional regulator CtsR, C-terminal domain"/>
    <property type="match status" value="1"/>
</dbReference>
<organism evidence="10 11">
    <name type="scientific">Insulibacter thermoxylanivorax</name>
    <dbReference type="NCBI Taxonomy" id="2749268"/>
    <lineage>
        <taxon>Bacteria</taxon>
        <taxon>Bacillati</taxon>
        <taxon>Bacillota</taxon>
        <taxon>Bacilli</taxon>
        <taxon>Bacillales</taxon>
        <taxon>Paenibacillaceae</taxon>
        <taxon>Insulibacter</taxon>
    </lineage>
</organism>
<dbReference type="InterPro" id="IPR008463">
    <property type="entry name" value="CtsR"/>
</dbReference>
<evidence type="ECO:0000259" key="8">
    <source>
        <dbReference type="Pfam" id="PF05848"/>
    </source>
</evidence>
<dbReference type="Pfam" id="PF05848">
    <property type="entry name" value="CtsR"/>
    <property type="match status" value="1"/>
</dbReference>
<evidence type="ECO:0000256" key="5">
    <source>
        <dbReference type="ARBA" id="ARBA00023125"/>
    </source>
</evidence>
<evidence type="ECO:0000313" key="10">
    <source>
        <dbReference type="EMBL" id="GFR38883.1"/>
    </source>
</evidence>
<dbReference type="InterPro" id="IPR041908">
    <property type="entry name" value="CtsR_C_sf"/>
</dbReference>
<evidence type="ECO:0000256" key="2">
    <source>
        <dbReference type="ARBA" id="ARBA00014129"/>
    </source>
</evidence>
<keyword evidence="4 7" id="KW-0805">Transcription regulation</keyword>
<keyword evidence="11" id="KW-1185">Reference proteome</keyword>
<keyword evidence="6 7" id="KW-0804">Transcription</keyword>
<dbReference type="GO" id="GO:0006355">
    <property type="term" value="P:regulation of DNA-templated transcription"/>
    <property type="evidence" value="ECO:0007669"/>
    <property type="project" value="UniProtKB-UniRule"/>
</dbReference>
<dbReference type="Pfam" id="PF17727">
    <property type="entry name" value="CtsR_C"/>
    <property type="match status" value="1"/>
</dbReference>
<evidence type="ECO:0000256" key="6">
    <source>
        <dbReference type="ARBA" id="ARBA00023163"/>
    </source>
</evidence>
<comment type="caution">
    <text evidence="10">The sequence shown here is derived from an EMBL/GenBank/DDBJ whole genome shotgun (WGS) entry which is preliminary data.</text>
</comment>
<proteinExistence type="inferred from homology"/>
<evidence type="ECO:0000256" key="4">
    <source>
        <dbReference type="ARBA" id="ARBA00023015"/>
    </source>
</evidence>
<reference evidence="10" key="2">
    <citation type="journal article" date="2021" name="Data Brief">
        <title>Draft genome sequence data of the facultative, thermophilic, xylanolytic bacterium Paenibacillus sp. strain DA-C8.</title>
        <authorList>
            <person name="Chhe C."/>
            <person name="Uke A."/>
            <person name="Baramee S."/>
            <person name="Ungkulpasvich U."/>
            <person name="Tachaapaikoon C."/>
            <person name="Pason P."/>
            <person name="Waeonukul R."/>
            <person name="Ratanakhanokchai K."/>
            <person name="Kosugi A."/>
        </authorList>
    </citation>
    <scope>NUCLEOTIDE SEQUENCE</scope>
    <source>
        <strain evidence="10">DA-C8</strain>
    </source>
</reference>